<dbReference type="InterPro" id="IPR035979">
    <property type="entry name" value="RBD_domain_sf"/>
</dbReference>
<protein>
    <recommendedName>
        <fullName evidence="6">RRM domain-containing protein</fullName>
    </recommendedName>
</protein>
<dbReference type="CDD" id="cd12459">
    <property type="entry name" value="RRM1_CID8_like"/>
    <property type="match status" value="1"/>
</dbReference>
<dbReference type="EMBL" id="CP126663">
    <property type="protein sequence ID" value="WKA07702.1"/>
    <property type="molecule type" value="Genomic_DNA"/>
</dbReference>
<proteinExistence type="predicted"/>
<dbReference type="PROSITE" id="PS50102">
    <property type="entry name" value="RRM"/>
    <property type="match status" value="2"/>
</dbReference>
<dbReference type="InterPro" id="IPR001680">
    <property type="entry name" value="WD40_rpt"/>
</dbReference>
<keyword evidence="2 3" id="KW-0694">RNA-binding</keyword>
<dbReference type="SMART" id="SM00320">
    <property type="entry name" value="WD40"/>
    <property type="match status" value="4"/>
</dbReference>
<keyword evidence="4" id="KW-0853">WD repeat</keyword>
<evidence type="ECO:0000259" key="6">
    <source>
        <dbReference type="PROSITE" id="PS50102"/>
    </source>
</evidence>
<evidence type="ECO:0000313" key="8">
    <source>
        <dbReference type="Proteomes" id="UP001227230"/>
    </source>
</evidence>
<evidence type="ECO:0000256" key="3">
    <source>
        <dbReference type="PROSITE-ProRule" id="PRU00176"/>
    </source>
</evidence>
<evidence type="ECO:0000256" key="5">
    <source>
        <dbReference type="SAM" id="MobiDB-lite"/>
    </source>
</evidence>
<dbReference type="Gene3D" id="2.130.10.10">
    <property type="entry name" value="YVTN repeat-like/Quinoprotein amine dehydrogenase"/>
    <property type="match status" value="2"/>
</dbReference>
<dbReference type="InterPro" id="IPR044230">
    <property type="entry name" value="GTF3C4"/>
</dbReference>
<dbReference type="InterPro" id="IPR036322">
    <property type="entry name" value="WD40_repeat_dom_sf"/>
</dbReference>
<reference evidence="7 8" key="1">
    <citation type="journal article" date="2023" name="Hortic Res">
        <title>The complete reference genome for grapevine (Vitis vinifera L.) genetics and breeding.</title>
        <authorList>
            <person name="Shi X."/>
            <person name="Cao S."/>
            <person name="Wang X."/>
            <person name="Huang S."/>
            <person name="Wang Y."/>
            <person name="Liu Z."/>
            <person name="Liu W."/>
            <person name="Leng X."/>
            <person name="Peng Y."/>
            <person name="Wang N."/>
            <person name="Wang Y."/>
            <person name="Ma Z."/>
            <person name="Xu X."/>
            <person name="Zhang F."/>
            <person name="Xue H."/>
            <person name="Zhong H."/>
            <person name="Wang Y."/>
            <person name="Zhang K."/>
            <person name="Velt A."/>
            <person name="Avia K."/>
            <person name="Holtgrawe D."/>
            <person name="Grimplet J."/>
            <person name="Matus J.T."/>
            <person name="Ware D."/>
            <person name="Wu X."/>
            <person name="Wang H."/>
            <person name="Liu C."/>
            <person name="Fang Y."/>
            <person name="Rustenholz C."/>
            <person name="Cheng Z."/>
            <person name="Xiao H."/>
            <person name="Zhou Y."/>
        </authorList>
    </citation>
    <scope>NUCLEOTIDE SEQUENCE [LARGE SCALE GENOMIC DNA]</scope>
    <source>
        <strain evidence="8">cv. Pinot noir / PN40024</strain>
        <tissue evidence="7">Leaf</tissue>
    </source>
</reference>
<evidence type="ECO:0000313" key="7">
    <source>
        <dbReference type="EMBL" id="WKA07702.1"/>
    </source>
</evidence>
<dbReference type="InterPro" id="IPR024761">
    <property type="entry name" value="TFIIIC_delta_N"/>
</dbReference>
<dbReference type="PANTHER" id="PTHR15496">
    <property type="entry name" value="GENERAL TRANSCRIPTION FACTOR 3C POLYPEPTIDE 4 FAMILY"/>
    <property type="match status" value="1"/>
</dbReference>
<feature type="domain" description="RRM" evidence="6">
    <location>
        <begin position="981"/>
        <end position="1056"/>
    </location>
</feature>
<dbReference type="Proteomes" id="UP001227230">
    <property type="component" value="Chromosome 16"/>
</dbReference>
<dbReference type="InterPro" id="IPR009818">
    <property type="entry name" value="PAM2_motif"/>
</dbReference>
<feature type="region of interest" description="Disordered" evidence="5">
    <location>
        <begin position="816"/>
        <end position="838"/>
    </location>
</feature>
<dbReference type="SUPFAM" id="SSF54928">
    <property type="entry name" value="RNA-binding domain, RBD"/>
    <property type="match status" value="2"/>
</dbReference>
<dbReference type="PROSITE" id="PS50082">
    <property type="entry name" value="WD_REPEATS_2"/>
    <property type="match status" value="2"/>
</dbReference>
<dbReference type="Gene3D" id="3.30.70.330">
    <property type="match status" value="2"/>
</dbReference>
<organism evidence="7 8">
    <name type="scientific">Vitis vinifera</name>
    <name type="common">Grape</name>
    <dbReference type="NCBI Taxonomy" id="29760"/>
    <lineage>
        <taxon>Eukaryota</taxon>
        <taxon>Viridiplantae</taxon>
        <taxon>Streptophyta</taxon>
        <taxon>Embryophyta</taxon>
        <taxon>Tracheophyta</taxon>
        <taxon>Spermatophyta</taxon>
        <taxon>Magnoliopsida</taxon>
        <taxon>eudicotyledons</taxon>
        <taxon>Gunneridae</taxon>
        <taxon>Pentapetalae</taxon>
        <taxon>rosids</taxon>
        <taxon>Vitales</taxon>
        <taxon>Vitaceae</taxon>
        <taxon>Viteae</taxon>
        <taxon>Vitis</taxon>
    </lineage>
</organism>
<evidence type="ECO:0000256" key="2">
    <source>
        <dbReference type="ARBA" id="ARBA00022884"/>
    </source>
</evidence>
<feature type="repeat" description="WD" evidence="4">
    <location>
        <begin position="406"/>
        <end position="439"/>
    </location>
</feature>
<keyword evidence="1" id="KW-0677">Repeat</keyword>
<dbReference type="Pfam" id="PF12657">
    <property type="entry name" value="TFIIIC_delta"/>
    <property type="match status" value="1"/>
</dbReference>
<dbReference type="InterPro" id="IPR034823">
    <property type="entry name" value="CID8-like_RRM1"/>
</dbReference>
<feature type="domain" description="RRM" evidence="6">
    <location>
        <begin position="1078"/>
        <end position="1154"/>
    </location>
</feature>
<dbReference type="SMART" id="SM00360">
    <property type="entry name" value="RRM"/>
    <property type="match status" value="2"/>
</dbReference>
<dbReference type="Pfam" id="PF00076">
    <property type="entry name" value="RRM_1"/>
    <property type="match status" value="2"/>
</dbReference>
<dbReference type="CDD" id="cd12460">
    <property type="entry name" value="RRM2_CID8_like"/>
    <property type="match status" value="1"/>
</dbReference>
<dbReference type="InterPro" id="IPR012677">
    <property type="entry name" value="Nucleotide-bd_a/b_plait_sf"/>
</dbReference>
<dbReference type="InterPro" id="IPR015943">
    <property type="entry name" value="WD40/YVTN_repeat-like_dom_sf"/>
</dbReference>
<dbReference type="PANTHER" id="PTHR15496:SF2">
    <property type="entry name" value="GENERAL TRANSCRIPTION FACTOR 3C POLYPEPTIDE 4"/>
    <property type="match status" value="1"/>
</dbReference>
<sequence>MASRFQAASLVASPSYPNAVAWSDENLIAVATGHLVTILNPALPFGPRGLITIPANKPFPIGVIERQDLYSGCLLSTCLSRDIRPCVRSISWSHIGLAPNAGCLLAICTIEGRVKLYRAPFCEFQVEWVEVVDITDMLYDYLANISFGESETAVSSDVFQPHSGKLEGNNPLQIVYKRTSKARSLKKIGEDCTYKTRSLKKIGEDCTLPLVTVNQYASRNAMLSSLVVAWSPVLCLPPETDSAPPDNSSNCFSLLAVGGKSGKISFWRVHEPLSYTVEHSRVPISVMLAGFHQAHNTWVTAISWALLTSDASSPQVLLATGSTDGSVKIWLEYSEKLLKSSEVNDPPFSLLKEVINADSVPVSVLTLIVPVQSPQKMFLAVGKGCGSFEVWICDLSIRKFDRIGSYNAHDHVVTGLAWAFDGCCLYSCSQDNSVRSWSLCGNSLDEVPIPPNTPGVKNPADDLPYLFGSCYGVAVSPGNLVVAVARGFDAGLLNPMYQARTQKAAIEFFWIGGQQLESSTNRNLEFGIENFPGFPKKELIYWECNMLWYLSQYEHLDKPLVVWDIVAALLAFKQSAPKYVELVLVKWLSVSNVESHLGLSTGNILSHASRTFSNTTTRKLHLFNIICRHVVLSELKADKINSKQPNLEEFGGAEEEKLKLWMELLLCSERELRERLVGFAFSTVLGLMSSLAAKVYRAEGWDPVGLAQMEQWVALNYDHVQDQLKLLASEVRNLDKRKLHSVCEYVAGEQCSYCSASVPFESPEIAFCQGAKCSGGVGQSHKLARCAVCMQIKAQGGRVISGVLIMAVVENAGNKVGSSSANSESADTNDFGQSQPSNHTVMQNLQQKNTNSKPILLPNDENYYSQKIPQFQQKAGSNGVAKIQMVGSFGRDREDGGDIRDLEDLLSKLNPMAEEFVPPSLANGHGWSAGAAFGYTNNFVLQANFGNANGNAGRRKRNNYNQKRRINSRTSMAQREEVIKRTVYVSDIDQQVTEEDLAALFINCGQVVDCRICGDPNSVLRFAFVEFTDEEGARAALSLAGTMLGYYPVRVLPSKTAIAPVNPTFLPRSEDEREMCARTIYCTNIDKKVTQAEVKLFFESICGEVHRLRLLGDYHHSTRIAFVEFVMAESAIAALNCSGAILGSLPIRVSPSKTPVRPRAPRPALH</sequence>
<keyword evidence="8" id="KW-1185">Reference proteome</keyword>
<dbReference type="InterPro" id="IPR000504">
    <property type="entry name" value="RRM_dom"/>
</dbReference>
<name>A0ABY9DJB5_VITVI</name>
<evidence type="ECO:0000256" key="4">
    <source>
        <dbReference type="PROSITE-ProRule" id="PRU00221"/>
    </source>
</evidence>
<dbReference type="PROSITE" id="PS50294">
    <property type="entry name" value="WD_REPEATS_REGION"/>
    <property type="match status" value="1"/>
</dbReference>
<gene>
    <name evidence="7" type="ORF">VitviT2T_025489</name>
</gene>
<accession>A0ABY9DJB5</accession>
<dbReference type="Pfam" id="PF07145">
    <property type="entry name" value="PAM2"/>
    <property type="match status" value="1"/>
</dbReference>
<dbReference type="SUPFAM" id="SSF50978">
    <property type="entry name" value="WD40 repeat-like"/>
    <property type="match status" value="1"/>
</dbReference>
<feature type="repeat" description="WD" evidence="4">
    <location>
        <begin position="317"/>
        <end position="330"/>
    </location>
</feature>
<evidence type="ECO:0000256" key="1">
    <source>
        <dbReference type="ARBA" id="ARBA00022737"/>
    </source>
</evidence>
<dbReference type="InterPro" id="IPR034825">
    <property type="entry name" value="CID8-like_RRM2"/>
</dbReference>